<dbReference type="EMBL" id="JJPA01000071">
    <property type="protein sequence ID" value="KKG35336.1"/>
    <property type="molecule type" value="Genomic_DNA"/>
</dbReference>
<comment type="caution">
    <text evidence="2">The sequence shown here is derived from an EMBL/GenBank/DDBJ whole genome shotgun (WGS) entry which is preliminary data.</text>
</comment>
<dbReference type="RefSeq" id="WP_048043975.1">
    <property type="nucleotide sequence ID" value="NZ_JJPA01000071.1"/>
</dbReference>
<evidence type="ECO:0000256" key="1">
    <source>
        <dbReference type="SAM" id="Phobius"/>
    </source>
</evidence>
<dbReference type="AlphaFoldDB" id="A0A0F8E6E1"/>
<feature type="transmembrane region" description="Helical" evidence="1">
    <location>
        <begin position="58"/>
        <end position="78"/>
    </location>
</feature>
<evidence type="ECO:0000313" key="3">
    <source>
        <dbReference type="Proteomes" id="UP000034399"/>
    </source>
</evidence>
<keyword evidence="1" id="KW-1133">Transmembrane helix</keyword>
<dbReference type="PATRIC" id="fig|2209.61.peg.3329"/>
<sequence>MSEPKKVSLDLRYDVPQDIGFQTDGKTKKRFFESKDIPLILECLSEKMKAMHEPEEDIIFKVFIFGIMPGSLLAIMTYNLSFWDDVESLTYTYPGSMPEVIFSKIRD</sequence>
<evidence type="ECO:0000313" key="2">
    <source>
        <dbReference type="EMBL" id="KKG35336.1"/>
    </source>
</evidence>
<dbReference type="Proteomes" id="UP000034399">
    <property type="component" value="Unassembled WGS sequence"/>
</dbReference>
<protein>
    <recommendedName>
        <fullName evidence="4">SMODS-associated and fused to various effectors domain-containing protein</fullName>
    </recommendedName>
</protein>
<reference evidence="2 3" key="1">
    <citation type="journal article" date="2015" name="ISME J.">
        <title>Genomic and phenotypic differentiation among Methanosarcina mazei populations from Columbia River sediment.</title>
        <authorList>
            <person name="Youngblut N.D."/>
            <person name="Wirth J.S."/>
            <person name="Henriksen J.R."/>
            <person name="Smith M."/>
            <person name="Simon H."/>
            <person name="Metcalf W.W."/>
            <person name="Whitaker R.J."/>
        </authorList>
    </citation>
    <scope>NUCLEOTIDE SEQUENCE [LARGE SCALE GENOMIC DNA]</scope>
    <source>
        <strain evidence="2 3">3.F.A.1A.1</strain>
    </source>
</reference>
<gene>
    <name evidence="2" type="ORF">DU52_15460</name>
</gene>
<proteinExistence type="predicted"/>
<evidence type="ECO:0008006" key="4">
    <source>
        <dbReference type="Google" id="ProtNLM"/>
    </source>
</evidence>
<name>A0A0F8E6E1_METMZ</name>
<organism evidence="2 3">
    <name type="scientific">Methanosarcina mazei</name>
    <name type="common">Methanosarcina frisia</name>
    <dbReference type="NCBI Taxonomy" id="2209"/>
    <lineage>
        <taxon>Archaea</taxon>
        <taxon>Methanobacteriati</taxon>
        <taxon>Methanobacteriota</taxon>
        <taxon>Stenosarchaea group</taxon>
        <taxon>Methanomicrobia</taxon>
        <taxon>Methanosarcinales</taxon>
        <taxon>Methanosarcinaceae</taxon>
        <taxon>Methanosarcina</taxon>
    </lineage>
</organism>
<keyword evidence="1" id="KW-0472">Membrane</keyword>
<accession>A0A0F8E6E1</accession>
<keyword evidence="1" id="KW-0812">Transmembrane</keyword>